<evidence type="ECO:0000259" key="2">
    <source>
        <dbReference type="Pfam" id="PF05569"/>
    </source>
</evidence>
<protein>
    <submittedName>
        <fullName evidence="3">Beta-lactamase regulatory protein BlaR</fullName>
    </submittedName>
</protein>
<feature type="transmembrane region" description="Helical" evidence="1">
    <location>
        <begin position="40"/>
        <end position="58"/>
    </location>
</feature>
<evidence type="ECO:0000313" key="4">
    <source>
        <dbReference type="Proteomes" id="UP000006094"/>
    </source>
</evidence>
<dbReference type="EMBL" id="CP003326">
    <property type="protein sequence ID" value="AFS77130.1"/>
    <property type="molecule type" value="Genomic_DNA"/>
</dbReference>
<name>K0AWM2_GOTA9</name>
<dbReference type="CDD" id="cd07341">
    <property type="entry name" value="M56_BlaR1_MecR1_like"/>
    <property type="match status" value="1"/>
</dbReference>
<dbReference type="STRING" id="1128398.Curi_c00480"/>
<dbReference type="KEGG" id="cad:Curi_c00480"/>
<feature type="transmembrane region" description="Helical" evidence="1">
    <location>
        <begin position="337"/>
        <end position="359"/>
    </location>
</feature>
<dbReference type="InterPro" id="IPR008756">
    <property type="entry name" value="Peptidase_M56"/>
</dbReference>
<feature type="transmembrane region" description="Helical" evidence="1">
    <location>
        <begin position="134"/>
        <end position="155"/>
    </location>
</feature>
<feature type="domain" description="Peptidase M56" evidence="2">
    <location>
        <begin position="11"/>
        <end position="327"/>
    </location>
</feature>
<accession>K0AWM2</accession>
<feature type="transmembrane region" description="Helical" evidence="1">
    <location>
        <begin position="7"/>
        <end position="28"/>
    </location>
</feature>
<dbReference type="Gene3D" id="3.30.2010.10">
    <property type="entry name" value="Metalloproteases ('zincins'), catalytic domain"/>
    <property type="match status" value="1"/>
</dbReference>
<reference evidence="3 4" key="1">
    <citation type="journal article" date="2012" name="PLoS ONE">
        <title>The purine-utilizing bacterium Clostridium acidurici 9a: a genome-guided metabolic reconsideration.</title>
        <authorList>
            <person name="Hartwich K."/>
            <person name="Poehlein A."/>
            <person name="Daniel R."/>
        </authorList>
    </citation>
    <scope>NUCLEOTIDE SEQUENCE [LARGE SCALE GENOMIC DNA]</scope>
    <source>
        <strain evidence="4">ATCC 7906 / DSM 604 / BCRC 14475 / CIP 104303 / KCTC 5404 / NCIMB 10678 / 9a</strain>
    </source>
</reference>
<evidence type="ECO:0000256" key="1">
    <source>
        <dbReference type="SAM" id="Phobius"/>
    </source>
</evidence>
<keyword evidence="4" id="KW-1185">Reference proteome</keyword>
<proteinExistence type="predicted"/>
<sequence>MNILKEIFLWVIYSSITASLISTIIILIKKICNNHIKPRVQHALWFLVLIKLLIPFSLQSDISIFNLFPQNIISTTYEEANLSRIYIREERLNDKWISGISEDRDNLKMKTNDKKKKTSKEKISLKDKAIEISVCLWTTGTIFLGALVLVSSISFKKNKVNFSKVKDLKTINILNLTKEKLKLKKDISIYTSNKIKTPFIYGILKPKVYIPKQILSLCNESELNYIILHELIHYKRKDLIWNLLSILAIIVHWFNPIVWISMKKMRQDREVACDNLVLETIGEEESIDYGMTIITLSKIKLNNSDKRLINLYFYEDKNQIERRINLIKRFRKDSYKISVGGALVITLLSAVTLTNASGYNISSDTYVNMNIEQKELHKYKELDVPYKSFNNLERAADFISFDLRVPDYIPEGYELYQIHVEKDNQIKIDFGRDIRDTNNNEEHFDYIVSTESIVENIKKTFKDNERVTIEEKPMTISNIKGINLIKTRKFENDPNQELRDIYEVQKYFIWETNGLWYGIKYYRYDNISDRSEYLSEISKVDMEKIIASLKHFKDISNVSYISKSWEPYFNIYGEKDFRKAEKQLGFTPKFKLNLPEGLTMKLSQVGEVLYASDEKNNEYQKLRDLKSYYDIKNNSEVQISFRQIKSYTDDYIEKLEKSKGNGLEKINIDEVEVLKYEVEQEHYSNRITQETEQNVKLKIYKWEQNGVIYTLSINTELDNENEILKAFIK</sequence>
<keyword evidence="1" id="KW-0812">Transmembrane</keyword>
<keyword evidence="1" id="KW-0472">Membrane</keyword>
<dbReference type="AlphaFoldDB" id="K0AWM2"/>
<gene>
    <name evidence="3" type="primary">blaR1</name>
    <name evidence="3" type="ordered locus">Curi_c00480</name>
</gene>
<dbReference type="PANTHER" id="PTHR34978">
    <property type="entry name" value="POSSIBLE SENSOR-TRANSDUCER PROTEIN BLAR"/>
    <property type="match status" value="1"/>
</dbReference>
<keyword evidence="1" id="KW-1133">Transmembrane helix</keyword>
<dbReference type="Pfam" id="PF05569">
    <property type="entry name" value="Peptidase_M56"/>
    <property type="match status" value="1"/>
</dbReference>
<organism evidence="3 4">
    <name type="scientific">Gottschalkia acidurici (strain ATCC 7906 / DSM 604 / BCRC 14475 / CIP 104303 / KCTC 5404 / NCIMB 10678 / 9a)</name>
    <name type="common">Clostridium acidurici</name>
    <dbReference type="NCBI Taxonomy" id="1128398"/>
    <lineage>
        <taxon>Bacteria</taxon>
        <taxon>Bacillati</taxon>
        <taxon>Bacillota</taxon>
        <taxon>Tissierellia</taxon>
        <taxon>Tissierellales</taxon>
        <taxon>Gottschalkiaceae</taxon>
        <taxon>Gottschalkia</taxon>
    </lineage>
</organism>
<evidence type="ECO:0000313" key="3">
    <source>
        <dbReference type="EMBL" id="AFS77130.1"/>
    </source>
</evidence>
<dbReference type="OrthoDB" id="9804799at2"/>
<dbReference type="Proteomes" id="UP000006094">
    <property type="component" value="Chromosome"/>
</dbReference>
<dbReference type="eggNOG" id="COG4219">
    <property type="taxonomic scope" value="Bacteria"/>
</dbReference>
<dbReference type="RefSeq" id="WP_014966267.1">
    <property type="nucleotide sequence ID" value="NC_018664.1"/>
</dbReference>
<dbReference type="HOGENOM" id="CLU_376292_0_0_9"/>
<dbReference type="InterPro" id="IPR052173">
    <property type="entry name" value="Beta-lactam_resp_regulator"/>
</dbReference>
<dbReference type="PATRIC" id="fig|1128398.3.peg.46"/>
<feature type="transmembrane region" description="Helical" evidence="1">
    <location>
        <begin position="239"/>
        <end position="260"/>
    </location>
</feature>
<dbReference type="PANTHER" id="PTHR34978:SF3">
    <property type="entry name" value="SLR0241 PROTEIN"/>
    <property type="match status" value="1"/>
</dbReference>